<keyword evidence="3" id="KW-1185">Reference proteome</keyword>
<organism evidence="2 3">
    <name type="scientific">Monosiga brevicollis</name>
    <name type="common">Choanoflagellate</name>
    <dbReference type="NCBI Taxonomy" id="81824"/>
    <lineage>
        <taxon>Eukaryota</taxon>
        <taxon>Choanoflagellata</taxon>
        <taxon>Craspedida</taxon>
        <taxon>Salpingoecidae</taxon>
        <taxon>Monosiga</taxon>
    </lineage>
</organism>
<feature type="compositionally biased region" description="Pro residues" evidence="1">
    <location>
        <begin position="157"/>
        <end position="167"/>
    </location>
</feature>
<evidence type="ECO:0000313" key="3">
    <source>
        <dbReference type="Proteomes" id="UP000001357"/>
    </source>
</evidence>
<dbReference type="EMBL" id="CH991584">
    <property type="protein sequence ID" value="EDQ84565.1"/>
    <property type="molecule type" value="Genomic_DNA"/>
</dbReference>
<dbReference type="InParanoid" id="A9VD17"/>
<reference evidence="2 3" key="1">
    <citation type="journal article" date="2008" name="Nature">
        <title>The genome of the choanoflagellate Monosiga brevicollis and the origin of metazoans.</title>
        <authorList>
            <consortium name="JGI Sequencing"/>
            <person name="King N."/>
            <person name="Westbrook M.J."/>
            <person name="Young S.L."/>
            <person name="Kuo A."/>
            <person name="Abedin M."/>
            <person name="Chapman J."/>
            <person name="Fairclough S."/>
            <person name="Hellsten U."/>
            <person name="Isogai Y."/>
            <person name="Letunic I."/>
            <person name="Marr M."/>
            <person name="Pincus D."/>
            <person name="Putnam N."/>
            <person name="Rokas A."/>
            <person name="Wright K.J."/>
            <person name="Zuzow R."/>
            <person name="Dirks W."/>
            <person name="Good M."/>
            <person name="Goodstein D."/>
            <person name="Lemons D."/>
            <person name="Li W."/>
            <person name="Lyons J.B."/>
            <person name="Morris A."/>
            <person name="Nichols S."/>
            <person name="Richter D.J."/>
            <person name="Salamov A."/>
            <person name="Bork P."/>
            <person name="Lim W.A."/>
            <person name="Manning G."/>
            <person name="Miller W.T."/>
            <person name="McGinnis W."/>
            <person name="Shapiro H."/>
            <person name="Tjian R."/>
            <person name="Grigoriev I.V."/>
            <person name="Rokhsar D."/>
        </authorList>
    </citation>
    <scope>NUCLEOTIDE SEQUENCE [LARGE SCALE GENOMIC DNA]</scope>
    <source>
        <strain evidence="3">MX1 / ATCC 50154</strain>
    </source>
</reference>
<feature type="compositionally biased region" description="Low complexity" evidence="1">
    <location>
        <begin position="86"/>
        <end position="98"/>
    </location>
</feature>
<gene>
    <name evidence="2" type="ORF">MONBRDRAFT_12695</name>
</gene>
<accession>A9VD17</accession>
<name>A9VD17_MONBE</name>
<evidence type="ECO:0000313" key="2">
    <source>
        <dbReference type="EMBL" id="EDQ84565.1"/>
    </source>
</evidence>
<proteinExistence type="predicted"/>
<protein>
    <submittedName>
        <fullName evidence="2">Uncharacterized protein</fullName>
    </submittedName>
</protein>
<sequence length="167" mass="18132">MGAAESRPPPSYVMEYFEVNQRVSYKSQHGFETTCVVVGKRFSPEHNCFVYNVRQDSGGRNRGAFPWQLKALSPPPAAAGYPTSAGPYGHPQQPGPYHAPMNNNVPPPAYTPTAQTAYPPAHQQYAAAMPPGTTPYPHGYTQSPPPPMGYYQQPSNPVAPPTGPYKS</sequence>
<dbReference type="GeneID" id="5895874"/>
<dbReference type="OMA" id="PPPMYYK"/>
<dbReference type="KEGG" id="mbr:MONBRDRAFT_12695"/>
<feature type="compositionally biased region" description="Low complexity" evidence="1">
    <location>
        <begin position="111"/>
        <end position="141"/>
    </location>
</feature>
<dbReference type="RefSeq" id="XP_001750592.1">
    <property type="nucleotide sequence ID" value="XM_001750540.1"/>
</dbReference>
<dbReference type="AlphaFoldDB" id="A9VD17"/>
<feature type="region of interest" description="Disordered" evidence="1">
    <location>
        <begin position="76"/>
        <end position="167"/>
    </location>
</feature>
<dbReference type="Proteomes" id="UP000001357">
    <property type="component" value="Unassembled WGS sequence"/>
</dbReference>
<evidence type="ECO:0000256" key="1">
    <source>
        <dbReference type="SAM" id="MobiDB-lite"/>
    </source>
</evidence>